<dbReference type="InterPro" id="IPR011013">
    <property type="entry name" value="Gal_mutarotase_sf_dom"/>
</dbReference>
<dbReference type="InterPro" id="IPR037480">
    <property type="entry name" value="YihR-like"/>
</dbReference>
<dbReference type="CDD" id="cd09022">
    <property type="entry name" value="Aldose_epim_Ec_YihR"/>
    <property type="match status" value="1"/>
</dbReference>
<proteinExistence type="predicted"/>
<organism evidence="1 2">
    <name type="scientific">Rhodococcus antarcticus</name>
    <dbReference type="NCBI Taxonomy" id="2987751"/>
    <lineage>
        <taxon>Bacteria</taxon>
        <taxon>Bacillati</taxon>
        <taxon>Actinomycetota</taxon>
        <taxon>Actinomycetes</taxon>
        <taxon>Mycobacteriales</taxon>
        <taxon>Nocardiaceae</taxon>
        <taxon>Rhodococcus</taxon>
    </lineage>
</organism>
<dbReference type="SUPFAM" id="SSF74650">
    <property type="entry name" value="Galactose mutarotase-like"/>
    <property type="match status" value="1"/>
</dbReference>
<keyword evidence="2" id="KW-1185">Reference proteome</keyword>
<dbReference type="Pfam" id="PF01263">
    <property type="entry name" value="Aldose_epim"/>
    <property type="match status" value="1"/>
</dbReference>
<accession>A0ABY6P2Y0</accession>
<evidence type="ECO:0000313" key="2">
    <source>
        <dbReference type="Proteomes" id="UP001164965"/>
    </source>
</evidence>
<gene>
    <name evidence="1" type="ORF">RHODO2019_06140</name>
</gene>
<evidence type="ECO:0000313" key="1">
    <source>
        <dbReference type="EMBL" id="UZJ26009.1"/>
    </source>
</evidence>
<dbReference type="InterPro" id="IPR008183">
    <property type="entry name" value="Aldose_1/G6P_1-epimerase"/>
</dbReference>
<reference evidence="1" key="1">
    <citation type="submission" date="2022-10" db="EMBL/GenBank/DDBJ databases">
        <title>Rhodococcus sp.75.</title>
        <authorList>
            <person name="Sun M."/>
        </authorList>
    </citation>
    <scope>NUCLEOTIDE SEQUENCE</scope>
    <source>
        <strain evidence="1">75</strain>
    </source>
</reference>
<dbReference type="PANTHER" id="PTHR10091:SF0">
    <property type="entry name" value="GALACTOSE MUTAROTASE"/>
    <property type="match status" value="1"/>
</dbReference>
<dbReference type="InterPro" id="IPR014718">
    <property type="entry name" value="GH-type_carb-bd"/>
</dbReference>
<dbReference type="Gene3D" id="2.70.98.10">
    <property type="match status" value="1"/>
</dbReference>
<sequence length="304" mass="32909">MTPPPSGQQLEITHGDQRATIVEVGGGVRTYTAGGRDVLHPYDLDAMCDGAHGAPLIPWPNRLADGRYTFDGKDHQVALTEPDKHNAIHGLLRWRSWQATERAADRVVMATVLHPMLGYPFTLAVQVEYALGAHGLSVVTTATNVGDTPCPYGHGQHPYLSPGRGTIDACTLQLSADTRILTDRQRQLPIGSEPVARTPFDFTTPRQLKNLEVDSAFTGLGRDAEGKAWVRLTGTDGATAALWVDETYPILELYTADTLAPARRRTGLGAEPMTCPPNAFQTGQHVIRLDPGQSQTTTWGANLS</sequence>
<name>A0ABY6P2Y0_9NOCA</name>
<dbReference type="Proteomes" id="UP001164965">
    <property type="component" value="Chromosome"/>
</dbReference>
<dbReference type="EMBL" id="CP110615">
    <property type="protein sequence ID" value="UZJ26009.1"/>
    <property type="molecule type" value="Genomic_DNA"/>
</dbReference>
<protein>
    <submittedName>
        <fullName evidence="1">Aldose 1-epimerase family protein</fullName>
    </submittedName>
</protein>
<dbReference type="PANTHER" id="PTHR10091">
    <property type="entry name" value="ALDOSE-1-EPIMERASE"/>
    <property type="match status" value="1"/>
</dbReference>
<dbReference type="RefSeq" id="WP_265384113.1">
    <property type="nucleotide sequence ID" value="NZ_CP110615.1"/>
</dbReference>